<dbReference type="InterPro" id="IPR000160">
    <property type="entry name" value="GGDEF_dom"/>
</dbReference>
<dbReference type="InterPro" id="IPR043128">
    <property type="entry name" value="Rev_trsase/Diguanyl_cyclase"/>
</dbReference>
<dbReference type="CDD" id="cd01949">
    <property type="entry name" value="GGDEF"/>
    <property type="match status" value="1"/>
</dbReference>
<evidence type="ECO:0000259" key="5">
    <source>
        <dbReference type="PROSITE" id="PS50887"/>
    </source>
</evidence>
<feature type="transmembrane region" description="Helical" evidence="4">
    <location>
        <begin position="143"/>
        <end position="161"/>
    </location>
</feature>
<evidence type="ECO:0000313" key="6">
    <source>
        <dbReference type="EMBL" id="ASP48354.1"/>
    </source>
</evidence>
<name>A0A222GAE5_9GAMM</name>
<feature type="domain" description="GGDEF" evidence="5">
    <location>
        <begin position="236"/>
        <end position="371"/>
    </location>
</feature>
<dbReference type="GO" id="GO:1902201">
    <property type="term" value="P:negative regulation of bacterial-type flagellum-dependent cell motility"/>
    <property type="evidence" value="ECO:0007669"/>
    <property type="project" value="TreeGrafter"/>
</dbReference>
<keyword evidence="7" id="KW-1185">Reference proteome</keyword>
<dbReference type="FunFam" id="3.30.70.270:FF:000001">
    <property type="entry name" value="Diguanylate cyclase domain protein"/>
    <property type="match status" value="1"/>
</dbReference>
<dbReference type="InterPro" id="IPR029787">
    <property type="entry name" value="Nucleotide_cyclase"/>
</dbReference>
<comment type="catalytic activity">
    <reaction evidence="3">
        <text>2 GTP = 3',3'-c-di-GMP + 2 diphosphate</text>
        <dbReference type="Rhea" id="RHEA:24898"/>
        <dbReference type="ChEBI" id="CHEBI:33019"/>
        <dbReference type="ChEBI" id="CHEBI:37565"/>
        <dbReference type="ChEBI" id="CHEBI:58805"/>
        <dbReference type="EC" id="2.7.7.65"/>
    </reaction>
</comment>
<feature type="transmembrane region" description="Helical" evidence="4">
    <location>
        <begin position="167"/>
        <end position="187"/>
    </location>
</feature>
<organism evidence="6 7">
    <name type="scientific">Cognaticolwellia beringensis</name>
    <dbReference type="NCBI Taxonomy" id="1967665"/>
    <lineage>
        <taxon>Bacteria</taxon>
        <taxon>Pseudomonadati</taxon>
        <taxon>Pseudomonadota</taxon>
        <taxon>Gammaproteobacteria</taxon>
        <taxon>Alteromonadales</taxon>
        <taxon>Colwelliaceae</taxon>
        <taxon>Cognaticolwellia</taxon>
    </lineage>
</organism>
<dbReference type="InterPro" id="IPR050469">
    <property type="entry name" value="Diguanylate_Cyclase"/>
</dbReference>
<dbReference type="GO" id="GO:0005886">
    <property type="term" value="C:plasma membrane"/>
    <property type="evidence" value="ECO:0007669"/>
    <property type="project" value="TreeGrafter"/>
</dbReference>
<dbReference type="SMART" id="SM00267">
    <property type="entry name" value="GGDEF"/>
    <property type="match status" value="1"/>
</dbReference>
<evidence type="ECO:0000256" key="4">
    <source>
        <dbReference type="SAM" id="Phobius"/>
    </source>
</evidence>
<dbReference type="PANTHER" id="PTHR45138">
    <property type="entry name" value="REGULATORY COMPONENTS OF SENSORY TRANSDUCTION SYSTEM"/>
    <property type="match status" value="1"/>
</dbReference>
<accession>A0A222GAE5</accession>
<dbReference type="PROSITE" id="PS50887">
    <property type="entry name" value="GGDEF"/>
    <property type="match status" value="1"/>
</dbReference>
<evidence type="ECO:0000256" key="1">
    <source>
        <dbReference type="ARBA" id="ARBA00001946"/>
    </source>
</evidence>
<proteinExistence type="predicted"/>
<dbReference type="NCBIfam" id="TIGR00254">
    <property type="entry name" value="GGDEF"/>
    <property type="match status" value="1"/>
</dbReference>
<keyword evidence="4" id="KW-0812">Transmembrane</keyword>
<feature type="transmembrane region" description="Helical" evidence="4">
    <location>
        <begin position="91"/>
        <end position="111"/>
    </location>
</feature>
<feature type="transmembrane region" description="Helical" evidence="4">
    <location>
        <begin position="32"/>
        <end position="50"/>
    </location>
</feature>
<protein>
    <recommendedName>
        <fullName evidence="2">diguanylate cyclase</fullName>
        <ecNumber evidence="2">2.7.7.65</ecNumber>
    </recommendedName>
</protein>
<dbReference type="EC" id="2.7.7.65" evidence="2"/>
<keyword evidence="4" id="KW-1133">Transmembrane helix</keyword>
<dbReference type="GO" id="GO:0052621">
    <property type="term" value="F:diguanylate cyclase activity"/>
    <property type="evidence" value="ECO:0007669"/>
    <property type="project" value="UniProtKB-EC"/>
</dbReference>
<dbReference type="OrthoDB" id="9803824at2"/>
<comment type="cofactor">
    <cofactor evidence="1">
        <name>Mg(2+)</name>
        <dbReference type="ChEBI" id="CHEBI:18420"/>
    </cofactor>
</comment>
<dbReference type="GO" id="GO:0043709">
    <property type="term" value="P:cell adhesion involved in single-species biofilm formation"/>
    <property type="evidence" value="ECO:0007669"/>
    <property type="project" value="TreeGrafter"/>
</dbReference>
<gene>
    <name evidence="6" type="ORF">B5D82_11630</name>
</gene>
<feature type="transmembrane region" description="Helical" evidence="4">
    <location>
        <begin position="56"/>
        <end position="79"/>
    </location>
</feature>
<evidence type="ECO:0000256" key="2">
    <source>
        <dbReference type="ARBA" id="ARBA00012528"/>
    </source>
</evidence>
<dbReference type="RefSeq" id="WP_081151705.1">
    <property type="nucleotide sequence ID" value="NZ_CP020465.1"/>
</dbReference>
<evidence type="ECO:0000313" key="7">
    <source>
        <dbReference type="Proteomes" id="UP000202259"/>
    </source>
</evidence>
<dbReference type="EMBL" id="CP020465">
    <property type="protein sequence ID" value="ASP48354.1"/>
    <property type="molecule type" value="Genomic_DNA"/>
</dbReference>
<evidence type="ECO:0000256" key="3">
    <source>
        <dbReference type="ARBA" id="ARBA00034247"/>
    </source>
</evidence>
<dbReference type="Pfam" id="PF00990">
    <property type="entry name" value="GGDEF"/>
    <property type="match status" value="1"/>
</dbReference>
<dbReference type="AlphaFoldDB" id="A0A222GAE5"/>
<keyword evidence="4" id="KW-0472">Membrane</keyword>
<dbReference type="KEGG" id="cber:B5D82_11630"/>
<dbReference type="Gene3D" id="3.30.70.270">
    <property type="match status" value="1"/>
</dbReference>
<sequence>MIKARKNEYQNAKSEVNFSHFLMHQCLGMRRWALTVALLLYIVFAIMDVLKFPSEVYSLTLTTRIILVIAPLIYLNVLYWFFPPISIRSNLLILLLVYIGSGLNHSLIYYLSDIYGLQFSELGMVLILMFGCLLLVIPIKPAVFATFIILAVFSAVNVYINSQLADLIFVLIILSFVSGICLTINLIGQKTLYKNYLLINRLYNESITDGLTKLHNKRSFQEEIERLNAIATRDNATLGLILIDADDFKIINDSFGHAVGDDVLIKIAQVIEAKCRRVEDIGFRVGGDEFALILYGINDEKLEQTCFEIVKNVTNFNIKYNRQSVKTSVSLGAVLKSANAKISSDNLTEIADEYLYEAKENGRNQYYLKTFQ</sequence>
<dbReference type="PANTHER" id="PTHR45138:SF9">
    <property type="entry name" value="DIGUANYLATE CYCLASE DGCM-RELATED"/>
    <property type="match status" value="1"/>
</dbReference>
<reference evidence="6 7" key="1">
    <citation type="submission" date="2017-08" db="EMBL/GenBank/DDBJ databases">
        <title>Complete genome of Colwellia sp. NB097-1, a psychrophile bacterium ioslated from Bering Sea.</title>
        <authorList>
            <person name="Chen X."/>
        </authorList>
    </citation>
    <scope>NUCLEOTIDE SEQUENCE [LARGE SCALE GENOMIC DNA]</scope>
    <source>
        <strain evidence="6 7">NB097-1</strain>
    </source>
</reference>
<dbReference type="SUPFAM" id="SSF55073">
    <property type="entry name" value="Nucleotide cyclase"/>
    <property type="match status" value="1"/>
</dbReference>
<dbReference type="Proteomes" id="UP000202259">
    <property type="component" value="Chromosome"/>
</dbReference>